<accession>A0ACB8Y2X4</accession>
<reference evidence="1 2" key="2">
    <citation type="journal article" date="2022" name="Mol. Ecol. Resour.">
        <title>The genomes of chicory, endive, great burdock and yacon provide insights into Asteraceae paleo-polyploidization history and plant inulin production.</title>
        <authorList>
            <person name="Fan W."/>
            <person name="Wang S."/>
            <person name="Wang H."/>
            <person name="Wang A."/>
            <person name="Jiang F."/>
            <person name="Liu H."/>
            <person name="Zhao H."/>
            <person name="Xu D."/>
            <person name="Zhang Y."/>
        </authorList>
    </citation>
    <scope>NUCLEOTIDE SEQUENCE [LARGE SCALE GENOMIC DNA]</scope>
    <source>
        <strain evidence="2">cv. Niubang</strain>
    </source>
</reference>
<evidence type="ECO:0000313" key="1">
    <source>
        <dbReference type="EMBL" id="KAI3678126.1"/>
    </source>
</evidence>
<sequence>MMEELRGYGNSMINAKNVGNQVTSPPIAEAHQQKMQENGKAEVSRTDIEDDSQVPSTSDPSILPCSKLANNSLQKDLKSI</sequence>
<keyword evidence="2" id="KW-1185">Reference proteome</keyword>
<dbReference type="EMBL" id="CM042060">
    <property type="protein sequence ID" value="KAI3678126.1"/>
    <property type="molecule type" value="Genomic_DNA"/>
</dbReference>
<evidence type="ECO:0000313" key="2">
    <source>
        <dbReference type="Proteomes" id="UP001055879"/>
    </source>
</evidence>
<organism evidence="1 2">
    <name type="scientific">Arctium lappa</name>
    <name type="common">Greater burdock</name>
    <name type="synonym">Lappa major</name>
    <dbReference type="NCBI Taxonomy" id="4217"/>
    <lineage>
        <taxon>Eukaryota</taxon>
        <taxon>Viridiplantae</taxon>
        <taxon>Streptophyta</taxon>
        <taxon>Embryophyta</taxon>
        <taxon>Tracheophyta</taxon>
        <taxon>Spermatophyta</taxon>
        <taxon>Magnoliopsida</taxon>
        <taxon>eudicotyledons</taxon>
        <taxon>Gunneridae</taxon>
        <taxon>Pentapetalae</taxon>
        <taxon>asterids</taxon>
        <taxon>campanulids</taxon>
        <taxon>Asterales</taxon>
        <taxon>Asteraceae</taxon>
        <taxon>Carduoideae</taxon>
        <taxon>Cardueae</taxon>
        <taxon>Arctiinae</taxon>
        <taxon>Arctium</taxon>
    </lineage>
</organism>
<protein>
    <submittedName>
        <fullName evidence="1">Uncharacterized protein</fullName>
    </submittedName>
</protein>
<comment type="caution">
    <text evidence="1">The sequence shown here is derived from an EMBL/GenBank/DDBJ whole genome shotgun (WGS) entry which is preliminary data.</text>
</comment>
<reference evidence="2" key="1">
    <citation type="journal article" date="2022" name="Mol. Ecol. Resour.">
        <title>The genomes of chicory, endive, great burdock and yacon provide insights into Asteraceae palaeo-polyploidization history and plant inulin production.</title>
        <authorList>
            <person name="Fan W."/>
            <person name="Wang S."/>
            <person name="Wang H."/>
            <person name="Wang A."/>
            <person name="Jiang F."/>
            <person name="Liu H."/>
            <person name="Zhao H."/>
            <person name="Xu D."/>
            <person name="Zhang Y."/>
        </authorList>
    </citation>
    <scope>NUCLEOTIDE SEQUENCE [LARGE SCALE GENOMIC DNA]</scope>
    <source>
        <strain evidence="2">cv. Niubang</strain>
    </source>
</reference>
<name>A0ACB8Y2X4_ARCLA</name>
<gene>
    <name evidence="1" type="ORF">L6452_37407</name>
</gene>
<proteinExistence type="predicted"/>
<dbReference type="Proteomes" id="UP001055879">
    <property type="component" value="Linkage Group LG14"/>
</dbReference>